<reference evidence="9 10" key="1">
    <citation type="submission" date="2015-12" db="EMBL/GenBank/DDBJ databases">
        <title>The genome of Folsomia candida.</title>
        <authorList>
            <person name="Faddeeva A."/>
            <person name="Derks M.F."/>
            <person name="Anvar Y."/>
            <person name="Smit S."/>
            <person name="Van Straalen N."/>
            <person name="Roelofs D."/>
        </authorList>
    </citation>
    <scope>NUCLEOTIDE SEQUENCE [LARGE SCALE GENOMIC DNA]</scope>
    <source>
        <strain evidence="9 10">VU population</strain>
        <tissue evidence="9">Whole body</tissue>
    </source>
</reference>
<dbReference type="Pfam" id="PF07782">
    <property type="entry name" value="DC_STAMP"/>
    <property type="match status" value="1"/>
</dbReference>
<comment type="caution">
    <text evidence="9">The sequence shown here is derived from an EMBL/GenBank/DDBJ whole genome shotgun (WGS) entry which is preliminary data.</text>
</comment>
<dbReference type="InterPro" id="IPR051856">
    <property type="entry name" value="CSR-E3_Ligase_Protein"/>
</dbReference>
<dbReference type="OMA" id="RVEYLNT"/>
<feature type="transmembrane region" description="Helical" evidence="6">
    <location>
        <begin position="422"/>
        <end position="440"/>
    </location>
</feature>
<evidence type="ECO:0000259" key="7">
    <source>
        <dbReference type="Pfam" id="PF07782"/>
    </source>
</evidence>
<evidence type="ECO:0000256" key="4">
    <source>
        <dbReference type="ARBA" id="ARBA00023136"/>
    </source>
</evidence>
<evidence type="ECO:0000256" key="5">
    <source>
        <dbReference type="SAM" id="MobiDB-lite"/>
    </source>
</evidence>
<evidence type="ECO:0000256" key="2">
    <source>
        <dbReference type="ARBA" id="ARBA00022692"/>
    </source>
</evidence>
<feature type="compositionally biased region" description="Low complexity" evidence="5">
    <location>
        <begin position="777"/>
        <end position="788"/>
    </location>
</feature>
<keyword evidence="4 6" id="KW-0472">Membrane</keyword>
<evidence type="ECO:0000256" key="6">
    <source>
        <dbReference type="SAM" id="Phobius"/>
    </source>
</evidence>
<evidence type="ECO:0000313" key="10">
    <source>
        <dbReference type="Proteomes" id="UP000198287"/>
    </source>
</evidence>
<dbReference type="PANTHER" id="PTHR21041:SF9">
    <property type="entry name" value="DENDRITIC CELL-SPECIFIC TRANSMEMBRANE PROTEIN-LIKE DOMAIN-CONTAINING PROTEIN"/>
    <property type="match status" value="1"/>
</dbReference>
<keyword evidence="3 6" id="KW-1133">Transmembrane helix</keyword>
<feature type="compositionally biased region" description="Polar residues" evidence="5">
    <location>
        <begin position="917"/>
        <end position="926"/>
    </location>
</feature>
<dbReference type="InterPro" id="IPR058842">
    <property type="entry name" value="DCST1_C"/>
</dbReference>
<keyword evidence="10" id="KW-1185">Reference proteome</keyword>
<dbReference type="GO" id="GO:0016020">
    <property type="term" value="C:membrane"/>
    <property type="evidence" value="ECO:0007669"/>
    <property type="project" value="UniProtKB-SubCell"/>
</dbReference>
<dbReference type="PANTHER" id="PTHR21041">
    <property type="entry name" value="DENDRITIC CELL-SPECIFIC TRANSMEMBRANE PROTEIN"/>
    <property type="match status" value="1"/>
</dbReference>
<feature type="compositionally biased region" description="Basic residues" evidence="5">
    <location>
        <begin position="821"/>
        <end position="845"/>
    </location>
</feature>
<feature type="compositionally biased region" description="Basic residues" evidence="5">
    <location>
        <begin position="1002"/>
        <end position="1018"/>
    </location>
</feature>
<keyword evidence="2 6" id="KW-0812">Transmembrane</keyword>
<gene>
    <name evidence="9" type="ORF">Fcan01_09467</name>
</gene>
<evidence type="ECO:0000259" key="8">
    <source>
        <dbReference type="Pfam" id="PF26037"/>
    </source>
</evidence>
<dbReference type="AlphaFoldDB" id="A0A226EGP0"/>
<feature type="compositionally biased region" description="Low complexity" evidence="5">
    <location>
        <begin position="891"/>
        <end position="907"/>
    </location>
</feature>
<dbReference type="OrthoDB" id="6598372at2759"/>
<evidence type="ECO:0000256" key="1">
    <source>
        <dbReference type="ARBA" id="ARBA00004141"/>
    </source>
</evidence>
<dbReference type="Pfam" id="PF26037">
    <property type="entry name" value="zf-RING_DCST1_C"/>
    <property type="match status" value="1"/>
</dbReference>
<protein>
    <submittedName>
        <fullName evidence="9">DC-STAMP domain-containing protein 2</fullName>
    </submittedName>
</protein>
<evidence type="ECO:0000256" key="3">
    <source>
        <dbReference type="ARBA" id="ARBA00022989"/>
    </source>
</evidence>
<feature type="region of interest" description="Disordered" evidence="5">
    <location>
        <begin position="733"/>
        <end position="803"/>
    </location>
</feature>
<feature type="compositionally biased region" description="Polar residues" evidence="5">
    <location>
        <begin position="942"/>
        <end position="956"/>
    </location>
</feature>
<comment type="subcellular location">
    <subcellularLocation>
        <location evidence="1">Membrane</location>
        <topology evidence="1">Multi-pass membrane protein</topology>
    </subcellularLocation>
</comment>
<feature type="compositionally biased region" description="Basic residues" evidence="5">
    <location>
        <begin position="973"/>
        <end position="987"/>
    </location>
</feature>
<dbReference type="Proteomes" id="UP000198287">
    <property type="component" value="Unassembled WGS sequence"/>
</dbReference>
<feature type="transmembrane region" description="Helical" evidence="6">
    <location>
        <begin position="337"/>
        <end position="357"/>
    </location>
</feature>
<feature type="transmembrane region" description="Helical" evidence="6">
    <location>
        <begin position="118"/>
        <end position="137"/>
    </location>
</feature>
<feature type="compositionally biased region" description="Polar residues" evidence="5">
    <location>
        <begin position="861"/>
        <end position="878"/>
    </location>
</feature>
<sequence length="1079" mass="123526">MAWCLIFWKAIKVRRAYTRLKRAKKNAYREAIGLPPIYPLWERPFRWIGGKLKILALNTCCRCCKPRAGGLPSSWSKLWMKGTLPNEILKAIVGFVVGIIFSKLMLDFMTSQLNFHAAVVYWFFVVFGIVLTFGLTFSDTARCLFILTIPQFFNSKGRAALLGYLFVLALSGPGKNTAMNMEVLTESLVCGQEMVKESTQELVSLATAPWSALKTAVSVIIESLGGVVGRMRKELSGVVDVIYDIINIIKRAYALLKNVADMCNSKVGTPFDRCMTAFDEASHFKTFANSFSRFFDLKPLNFTYEFRHELTQDKTLGEIARNMKAEIMGHVSWFLDYVDWMDLAISGFMLLVIWKAFTYRYKYLNSDEYDNYYLSKAMIRMDLRRKKIGKASIFPLRYRECKIYVQTFSWTLIKEEMRHRQLAFIFVSIAAVQICNYILMDYLLYSFLELIREYGSVKLDTKEALGFAFTIEGEGFIAEMYRTILKGLSPMGGLLPSFDTTKCLPVAHTPNYLQYALILSLLLLCFFIAAMEPYGLRLRHIICGWIYEKRVVQRETWLYQHILSTRDNFLDFARSQIKAQVKGDRSVYRVSLMDRIFHTIPFCKRFFKTHTKKCFLCGRPGELEDFEYFVECPNCHTVYCKECFADMGQKCLACMKRINYEELSEFSEEFDSDGDSDEDRDLIEICCSRMCSCSSCAKKSISKARSKLRSKSRSKSSKATKIVGKNTRYKNVAYQKLESSPKKTPPKKSTKSKSLVKSKSPRATRSLPAQKSKPTAPKSLPSKSMSPKARTKLTSKNASKHSGMLNTLFSSMASKISSVKPKSKGKGTLKKLIPKSKSPNKKRSPRTKDKFSHIKYKKLNVSRNNKSPPNSVRRNNVSKSKDSRNASKLRSVSTKKTTTVQKSTNSSPKNNPIMKSRANSLSPTKFSRSKRQGPPAAKIPLSKNSPQRNGNVNGNRSRPGRPRDRTSPAAKQPRSRSKSTSKGRQKQQKQQIMKSHDQNVHPNKKSSSRKRGRRRGRQNHAEDHEGSCEECQLENAWWNRQHLEPFRHPPKKIAPSLRSRVEYLNTFYQQKLYPPHCNL</sequence>
<organism evidence="9 10">
    <name type="scientific">Folsomia candida</name>
    <name type="common">Springtail</name>
    <dbReference type="NCBI Taxonomy" id="158441"/>
    <lineage>
        <taxon>Eukaryota</taxon>
        <taxon>Metazoa</taxon>
        <taxon>Ecdysozoa</taxon>
        <taxon>Arthropoda</taxon>
        <taxon>Hexapoda</taxon>
        <taxon>Collembola</taxon>
        <taxon>Entomobryomorpha</taxon>
        <taxon>Isotomoidea</taxon>
        <taxon>Isotomidae</taxon>
        <taxon>Proisotominae</taxon>
        <taxon>Folsomia</taxon>
    </lineage>
</organism>
<feature type="compositionally biased region" description="Basic residues" evidence="5">
    <location>
        <begin position="744"/>
        <end position="762"/>
    </location>
</feature>
<dbReference type="EMBL" id="LNIX01000004">
    <property type="protein sequence ID" value="OXA56589.1"/>
    <property type="molecule type" value="Genomic_DNA"/>
</dbReference>
<name>A0A226EGP0_FOLCA</name>
<proteinExistence type="predicted"/>
<dbReference type="Pfam" id="PF26039">
    <property type="entry name" value="Dcst2"/>
    <property type="match status" value="1"/>
</dbReference>
<feature type="transmembrane region" description="Helical" evidence="6">
    <location>
        <begin position="88"/>
        <end position="106"/>
    </location>
</feature>
<accession>A0A226EGP0</accession>
<dbReference type="InterPro" id="IPR012858">
    <property type="entry name" value="DC_STAMP-like"/>
</dbReference>
<feature type="region of interest" description="Disordered" evidence="5">
    <location>
        <begin position="816"/>
        <end position="1026"/>
    </location>
</feature>
<evidence type="ECO:0000313" key="9">
    <source>
        <dbReference type="EMBL" id="OXA56589.1"/>
    </source>
</evidence>
<feature type="domain" description="Dendritic cell-specific transmembrane protein-like" evidence="7">
    <location>
        <begin position="369"/>
        <end position="559"/>
    </location>
</feature>
<feature type="domain" description="E3 ubiquitin-protein ligase DCST1-like C-terminal" evidence="8">
    <location>
        <begin position="612"/>
        <end position="656"/>
    </location>
</feature>
<feature type="transmembrane region" description="Helical" evidence="6">
    <location>
        <begin position="512"/>
        <end position="531"/>
    </location>
</feature>